<protein>
    <submittedName>
        <fullName evidence="1">Uncharacterized protein</fullName>
    </submittedName>
</protein>
<evidence type="ECO:0000313" key="1">
    <source>
        <dbReference type="EMBL" id="KAI2392647.1"/>
    </source>
</evidence>
<organism evidence="1">
    <name type="scientific">Ophidiomyces ophidiicola</name>
    <dbReference type="NCBI Taxonomy" id="1387563"/>
    <lineage>
        <taxon>Eukaryota</taxon>
        <taxon>Fungi</taxon>
        <taxon>Dikarya</taxon>
        <taxon>Ascomycota</taxon>
        <taxon>Pezizomycotina</taxon>
        <taxon>Eurotiomycetes</taxon>
        <taxon>Eurotiomycetidae</taxon>
        <taxon>Onygenales</taxon>
        <taxon>Onygenaceae</taxon>
        <taxon>Ophidiomyces</taxon>
    </lineage>
</organism>
<gene>
    <name evidence="1" type="ORF">LOY88_000443</name>
</gene>
<comment type="caution">
    <text evidence="1">The sequence shown here is derived from an EMBL/GenBank/DDBJ whole genome shotgun (WGS) entry which is preliminary data.</text>
</comment>
<reference evidence="1" key="1">
    <citation type="journal article" date="2022" name="bioRxiv">
        <title>Population genetic analysis of Ophidiomyces ophidiicola, the causative agent of snake fungal disease, indicates recent introductions to the USA.</title>
        <authorList>
            <person name="Ladner J.T."/>
            <person name="Palmer J.M."/>
            <person name="Ettinger C.L."/>
            <person name="Stajich J.E."/>
            <person name="Farrell T.M."/>
            <person name="Glorioso B.M."/>
            <person name="Lawson B."/>
            <person name="Price S.J."/>
            <person name="Stengle A.G."/>
            <person name="Grear D.A."/>
            <person name="Lorch J.M."/>
        </authorList>
    </citation>
    <scope>NUCLEOTIDE SEQUENCE</scope>
    <source>
        <strain evidence="1">NWHC 24266-5</strain>
    </source>
</reference>
<sequence length="281" mass="31285">MPSRRLNSFRLLSFDIYGTLIDWETGVLRALVPLTSRLPNSHPLKANSVALNTTYTAHERTIQATQPSLAYYRILKAAYESLAKELNALPEPIDGKSAEQLLDEESLAFAASIGSWPAFKDTVEAMHRLKNRGFKLVPLSNVDRESFSKTLRGPLASLNQYGFAGAAGSMFFDAAYTAQDIGSYKPDLRNFEYLIAHAKEKFGVEKKDILHVAQSIHYDHEPAQKIGLNSVWISRGEENISPMSGREEGYVNIFKIPFGWQFKTLRELADAVDAELPGSSA</sequence>
<proteinExistence type="predicted"/>
<dbReference type="EMBL" id="JALBCA010000005">
    <property type="protein sequence ID" value="KAI2392647.1"/>
    <property type="molecule type" value="Genomic_DNA"/>
</dbReference>
<name>A0ACB8V5N3_9EURO</name>
<accession>A0ACB8V5N3</accession>